<accession>X1GZY5</accession>
<dbReference type="AlphaFoldDB" id="X1GZY5"/>
<reference evidence="1" key="1">
    <citation type="journal article" date="2014" name="Front. Microbiol.">
        <title>High frequency of phylogenetically diverse reductive dehalogenase-homologous genes in deep subseafloor sedimentary metagenomes.</title>
        <authorList>
            <person name="Kawai M."/>
            <person name="Futagami T."/>
            <person name="Toyoda A."/>
            <person name="Takaki Y."/>
            <person name="Nishi S."/>
            <person name="Hori S."/>
            <person name="Arai W."/>
            <person name="Tsubouchi T."/>
            <person name="Morono Y."/>
            <person name="Uchiyama I."/>
            <person name="Ito T."/>
            <person name="Fujiyama A."/>
            <person name="Inagaki F."/>
            <person name="Takami H."/>
        </authorList>
    </citation>
    <scope>NUCLEOTIDE SEQUENCE</scope>
    <source>
        <strain evidence="1">Expedition CK06-06</strain>
    </source>
</reference>
<evidence type="ECO:0000313" key="1">
    <source>
        <dbReference type="EMBL" id="GAH38573.1"/>
    </source>
</evidence>
<proteinExistence type="predicted"/>
<feature type="non-terminal residue" evidence="1">
    <location>
        <position position="40"/>
    </location>
</feature>
<gene>
    <name evidence="1" type="ORF">S03H2_26052</name>
</gene>
<name>X1GZY5_9ZZZZ</name>
<comment type="caution">
    <text evidence="1">The sequence shown here is derived from an EMBL/GenBank/DDBJ whole genome shotgun (WGS) entry which is preliminary data.</text>
</comment>
<organism evidence="1">
    <name type="scientific">marine sediment metagenome</name>
    <dbReference type="NCBI Taxonomy" id="412755"/>
    <lineage>
        <taxon>unclassified sequences</taxon>
        <taxon>metagenomes</taxon>
        <taxon>ecological metagenomes</taxon>
    </lineage>
</organism>
<protein>
    <submittedName>
        <fullName evidence="1">Uncharacterized protein</fullName>
    </submittedName>
</protein>
<sequence>MAKRPAYSNLTKAIKEGKFIFTGELEPQKMFDLSSVIHSA</sequence>
<dbReference type="EMBL" id="BARU01014947">
    <property type="protein sequence ID" value="GAH38573.1"/>
    <property type="molecule type" value="Genomic_DNA"/>
</dbReference>